<reference evidence="10" key="1">
    <citation type="submission" date="2025-08" db="UniProtKB">
        <authorList>
            <consortium name="RefSeq"/>
        </authorList>
    </citation>
    <scope>IDENTIFICATION</scope>
    <source>
        <tissue evidence="10">Tentacle</tissue>
    </source>
</reference>
<evidence type="ECO:0000256" key="2">
    <source>
        <dbReference type="ARBA" id="ARBA00022475"/>
    </source>
</evidence>
<protein>
    <submittedName>
        <fullName evidence="10">Beta-4C adrenergic receptor-like</fullName>
    </submittedName>
</protein>
<dbReference type="CDD" id="cd00637">
    <property type="entry name" value="7tm_classA_rhodopsin-like"/>
    <property type="match status" value="1"/>
</dbReference>
<keyword evidence="6" id="KW-0675">Receptor</keyword>
<keyword evidence="5 7" id="KW-0472">Membrane</keyword>
<dbReference type="Proteomes" id="UP000515163">
    <property type="component" value="Unplaced"/>
</dbReference>
<keyword evidence="4 7" id="KW-1133">Transmembrane helix</keyword>
<dbReference type="Pfam" id="PF00001">
    <property type="entry name" value="7tm_1"/>
    <property type="match status" value="2"/>
</dbReference>
<dbReference type="GeneID" id="116289035"/>
<dbReference type="KEGG" id="aten:116289035"/>
<name>A0A6P8HGT8_ACTTE</name>
<dbReference type="InterPro" id="IPR000276">
    <property type="entry name" value="GPCR_Rhodpsn"/>
</dbReference>
<sequence length="275" mass="30764">MSFLAIKIILVFINSLSSLSATITNPLIILAILKTPTLHTPSNVLLCSLALSDFGVGLLVQPMFIIKLASHFLPFNALKFSILLFSGASLLTITAIAVDRYLALKLHLRYQTVVTVKGTILVAVCIWCLATVALLFYSYADLLAQDIALIVTPVLCLSISSYCYIQIYRIVRRHRRQIRDQSRSITRQFSSSCVPTIGQGKSITTMYYIHGLFVLCVMPSPVSMLIHLVHGIDLGLVIYIFFSWTILFVNSALNPYLYCWKIPEIRLAVKSLIKF</sequence>
<proteinExistence type="inferred from homology"/>
<keyword evidence="9" id="KW-1185">Reference proteome</keyword>
<dbReference type="SUPFAM" id="SSF81321">
    <property type="entry name" value="Family A G protein-coupled receptor-like"/>
    <property type="match status" value="1"/>
</dbReference>
<dbReference type="Gene3D" id="1.20.1070.10">
    <property type="entry name" value="Rhodopsin 7-helix transmembrane proteins"/>
    <property type="match status" value="1"/>
</dbReference>
<evidence type="ECO:0000313" key="10">
    <source>
        <dbReference type="RefSeq" id="XP_031551770.1"/>
    </source>
</evidence>
<evidence type="ECO:0000256" key="7">
    <source>
        <dbReference type="SAM" id="Phobius"/>
    </source>
</evidence>
<accession>A0A6P8HGT8</accession>
<dbReference type="PROSITE" id="PS00237">
    <property type="entry name" value="G_PROTEIN_RECEP_F1_1"/>
    <property type="match status" value="1"/>
</dbReference>
<evidence type="ECO:0000256" key="1">
    <source>
        <dbReference type="ARBA" id="ARBA00004651"/>
    </source>
</evidence>
<evidence type="ECO:0000259" key="8">
    <source>
        <dbReference type="PROSITE" id="PS50262"/>
    </source>
</evidence>
<dbReference type="PROSITE" id="PS50262">
    <property type="entry name" value="G_PROTEIN_RECEP_F1_2"/>
    <property type="match status" value="1"/>
</dbReference>
<keyword evidence="6" id="KW-0807">Transducer</keyword>
<comment type="similarity">
    <text evidence="6">Belongs to the G-protein coupled receptor 1 family.</text>
</comment>
<organism evidence="9 10">
    <name type="scientific">Actinia tenebrosa</name>
    <name type="common">Australian red waratah sea anemone</name>
    <dbReference type="NCBI Taxonomy" id="6105"/>
    <lineage>
        <taxon>Eukaryota</taxon>
        <taxon>Metazoa</taxon>
        <taxon>Cnidaria</taxon>
        <taxon>Anthozoa</taxon>
        <taxon>Hexacorallia</taxon>
        <taxon>Actiniaria</taxon>
        <taxon>Actiniidae</taxon>
        <taxon>Actinia</taxon>
    </lineage>
</organism>
<gene>
    <name evidence="10" type="primary">LOC116289035</name>
</gene>
<keyword evidence="2" id="KW-1003">Cell membrane</keyword>
<feature type="domain" description="G-protein coupled receptors family 1 profile" evidence="8">
    <location>
        <begin position="24"/>
        <end position="258"/>
    </location>
</feature>
<dbReference type="AlphaFoldDB" id="A0A6P8HGT8"/>
<dbReference type="OrthoDB" id="5975390at2759"/>
<dbReference type="InParanoid" id="A0A6P8HGT8"/>
<dbReference type="FunCoup" id="A0A6P8HGT8">
    <property type="interactions" value="290"/>
</dbReference>
<keyword evidence="3 6" id="KW-0812">Transmembrane</keyword>
<feature type="transmembrane region" description="Helical" evidence="7">
    <location>
        <begin position="44"/>
        <end position="65"/>
    </location>
</feature>
<keyword evidence="6" id="KW-0297">G-protein coupled receptor</keyword>
<evidence type="ECO:0000256" key="6">
    <source>
        <dbReference type="RuleBase" id="RU000688"/>
    </source>
</evidence>
<feature type="transmembrane region" description="Helical" evidence="7">
    <location>
        <begin position="207"/>
        <end position="230"/>
    </location>
</feature>
<evidence type="ECO:0000256" key="5">
    <source>
        <dbReference type="ARBA" id="ARBA00023136"/>
    </source>
</evidence>
<dbReference type="SMART" id="SM01381">
    <property type="entry name" value="7TM_GPCR_Srsx"/>
    <property type="match status" value="1"/>
</dbReference>
<feature type="transmembrane region" description="Helical" evidence="7">
    <location>
        <begin position="6"/>
        <end position="32"/>
    </location>
</feature>
<feature type="transmembrane region" description="Helical" evidence="7">
    <location>
        <begin position="77"/>
        <end position="98"/>
    </location>
</feature>
<feature type="transmembrane region" description="Helical" evidence="7">
    <location>
        <begin position="146"/>
        <end position="165"/>
    </location>
</feature>
<dbReference type="InterPro" id="IPR017452">
    <property type="entry name" value="GPCR_Rhodpsn_7TM"/>
</dbReference>
<dbReference type="RefSeq" id="XP_031551770.1">
    <property type="nucleotide sequence ID" value="XM_031695910.1"/>
</dbReference>
<feature type="transmembrane region" description="Helical" evidence="7">
    <location>
        <begin position="236"/>
        <end position="257"/>
    </location>
</feature>
<evidence type="ECO:0000256" key="4">
    <source>
        <dbReference type="ARBA" id="ARBA00022989"/>
    </source>
</evidence>
<evidence type="ECO:0000313" key="9">
    <source>
        <dbReference type="Proteomes" id="UP000515163"/>
    </source>
</evidence>
<dbReference type="PANTHER" id="PTHR22750">
    <property type="entry name" value="G-PROTEIN COUPLED RECEPTOR"/>
    <property type="match status" value="1"/>
</dbReference>
<evidence type="ECO:0000256" key="3">
    <source>
        <dbReference type="ARBA" id="ARBA00022692"/>
    </source>
</evidence>
<feature type="transmembrane region" description="Helical" evidence="7">
    <location>
        <begin position="119"/>
        <end position="140"/>
    </location>
</feature>
<comment type="subcellular location">
    <subcellularLocation>
        <location evidence="1">Cell membrane</location>
        <topology evidence="1">Multi-pass membrane protein</topology>
    </subcellularLocation>
</comment>
<dbReference type="GO" id="GO:0005886">
    <property type="term" value="C:plasma membrane"/>
    <property type="evidence" value="ECO:0007669"/>
    <property type="project" value="UniProtKB-SubCell"/>
</dbReference>
<dbReference type="PRINTS" id="PR00237">
    <property type="entry name" value="GPCRRHODOPSN"/>
</dbReference>
<dbReference type="GO" id="GO:0004930">
    <property type="term" value="F:G protein-coupled receptor activity"/>
    <property type="evidence" value="ECO:0007669"/>
    <property type="project" value="UniProtKB-KW"/>
</dbReference>